<evidence type="ECO:0000256" key="1">
    <source>
        <dbReference type="SAM" id="MobiDB-lite"/>
    </source>
</evidence>
<evidence type="ECO:0008006" key="4">
    <source>
        <dbReference type="Google" id="ProtNLM"/>
    </source>
</evidence>
<dbReference type="KEGG" id="hoh:Hoch_2690"/>
<organism evidence="2 3">
    <name type="scientific">Haliangium ochraceum (strain DSM 14365 / JCM 11303 / SMP-2)</name>
    <dbReference type="NCBI Taxonomy" id="502025"/>
    <lineage>
        <taxon>Bacteria</taxon>
        <taxon>Pseudomonadati</taxon>
        <taxon>Myxococcota</taxon>
        <taxon>Polyangia</taxon>
        <taxon>Haliangiales</taxon>
        <taxon>Kofleriaceae</taxon>
        <taxon>Haliangium</taxon>
    </lineage>
</organism>
<dbReference type="RefSeq" id="WP_012827828.1">
    <property type="nucleotide sequence ID" value="NC_013440.1"/>
</dbReference>
<name>D0LM42_HALO1</name>
<feature type="region of interest" description="Disordered" evidence="1">
    <location>
        <begin position="139"/>
        <end position="169"/>
    </location>
</feature>
<sequence length="169" mass="17539">MKHSAEREAWRTWVADGPEAGQELERDFAALGLAAAGTPHARSVLDRLAENARSLAEIAGAAGAEDAAALAAACAHCMARLCAGEAPVEQAYPLLAAALRTLNQALAAQPSEAPPENTDEVARLPLRAARFELETLLPVPGAPAPSLATPDVPLSALVRRPRVAPSDDD</sequence>
<reference evidence="2 3" key="1">
    <citation type="journal article" date="2010" name="Stand. Genomic Sci.">
        <title>Complete genome sequence of Haliangium ochraceum type strain (SMP-2).</title>
        <authorList>
            <consortium name="US DOE Joint Genome Institute (JGI-PGF)"/>
            <person name="Ivanova N."/>
            <person name="Daum C."/>
            <person name="Lang E."/>
            <person name="Abt B."/>
            <person name="Kopitz M."/>
            <person name="Saunders E."/>
            <person name="Lapidus A."/>
            <person name="Lucas S."/>
            <person name="Glavina Del Rio T."/>
            <person name="Nolan M."/>
            <person name="Tice H."/>
            <person name="Copeland A."/>
            <person name="Cheng J.F."/>
            <person name="Chen F."/>
            <person name="Bruce D."/>
            <person name="Goodwin L."/>
            <person name="Pitluck S."/>
            <person name="Mavromatis K."/>
            <person name="Pati A."/>
            <person name="Mikhailova N."/>
            <person name="Chen A."/>
            <person name="Palaniappan K."/>
            <person name="Land M."/>
            <person name="Hauser L."/>
            <person name="Chang Y.J."/>
            <person name="Jeffries C.D."/>
            <person name="Detter J.C."/>
            <person name="Brettin T."/>
            <person name="Rohde M."/>
            <person name="Goker M."/>
            <person name="Bristow J."/>
            <person name="Markowitz V."/>
            <person name="Eisen J.A."/>
            <person name="Hugenholtz P."/>
            <person name="Kyrpides N.C."/>
            <person name="Klenk H.P."/>
        </authorList>
    </citation>
    <scope>NUCLEOTIDE SEQUENCE [LARGE SCALE GENOMIC DNA]</scope>
    <source>
        <strain evidence="3">DSM 14365 / CIP 107738 / JCM 11303 / AJ 13395 / SMP-2</strain>
    </source>
</reference>
<evidence type="ECO:0000313" key="3">
    <source>
        <dbReference type="Proteomes" id="UP000001880"/>
    </source>
</evidence>
<keyword evidence="3" id="KW-1185">Reference proteome</keyword>
<dbReference type="GO" id="GO:0000160">
    <property type="term" value="P:phosphorelay signal transduction system"/>
    <property type="evidence" value="ECO:0007669"/>
    <property type="project" value="InterPro"/>
</dbReference>
<proteinExistence type="predicted"/>
<dbReference type="Proteomes" id="UP000001880">
    <property type="component" value="Chromosome"/>
</dbReference>
<dbReference type="STRING" id="502025.Hoch_2690"/>
<dbReference type="AlphaFoldDB" id="D0LM42"/>
<dbReference type="EMBL" id="CP001804">
    <property type="protein sequence ID" value="ACY15220.1"/>
    <property type="molecule type" value="Genomic_DNA"/>
</dbReference>
<protein>
    <recommendedName>
        <fullName evidence="4">CheA signal transduction histidine kinase</fullName>
    </recommendedName>
</protein>
<dbReference type="Gene3D" id="1.20.120.160">
    <property type="entry name" value="HPT domain"/>
    <property type="match status" value="1"/>
</dbReference>
<dbReference type="HOGENOM" id="CLU_1576311_0_0_7"/>
<dbReference type="SUPFAM" id="SSF47226">
    <property type="entry name" value="Histidine-containing phosphotransfer domain, HPT domain"/>
    <property type="match status" value="1"/>
</dbReference>
<accession>D0LM42</accession>
<dbReference type="InterPro" id="IPR036641">
    <property type="entry name" value="HPT_dom_sf"/>
</dbReference>
<evidence type="ECO:0000313" key="2">
    <source>
        <dbReference type="EMBL" id="ACY15220.1"/>
    </source>
</evidence>
<gene>
    <name evidence="2" type="ordered locus">Hoch_2690</name>
</gene>